<dbReference type="AlphaFoldDB" id="A0A0M6YL40"/>
<sequence length="222" mass="25018">MMPSIPYRMFQTLRRFGTEERAALAIEAAIMLPLLVMMYVVGYQYFDQYRREAQMMKASNTVADILSRQRGYVTPHDLNGLTDVYETLTFSEDASFMRFTELRRTDDGLDIMFSYATDGQPAMTPAILDGLLSEIPRIDNGRRVTLVEAYTYDQPMFNVGLSDRIIPNVVPIDHRYLGGVAFKIESSIVQDNTSVGVFEDGCNSDPVEVNGFLLVDSGDCDD</sequence>
<evidence type="ECO:0008006" key="4">
    <source>
        <dbReference type="Google" id="ProtNLM"/>
    </source>
</evidence>
<organism evidence="2 3">
    <name type="scientific">Jannaschia donghaensis</name>
    <dbReference type="NCBI Taxonomy" id="420998"/>
    <lineage>
        <taxon>Bacteria</taxon>
        <taxon>Pseudomonadati</taxon>
        <taxon>Pseudomonadota</taxon>
        <taxon>Alphaproteobacteria</taxon>
        <taxon>Rhodobacterales</taxon>
        <taxon>Roseobacteraceae</taxon>
        <taxon>Jannaschia</taxon>
    </lineage>
</organism>
<dbReference type="EMBL" id="CXSU01000012">
    <property type="protein sequence ID" value="CTQ49997.1"/>
    <property type="molecule type" value="Genomic_DNA"/>
</dbReference>
<keyword evidence="1" id="KW-0812">Transmembrane</keyword>
<keyword evidence="3" id="KW-1185">Reference proteome</keyword>
<name>A0A0M6YL40_9RHOB</name>
<evidence type="ECO:0000256" key="1">
    <source>
        <dbReference type="SAM" id="Phobius"/>
    </source>
</evidence>
<accession>A0A0M6YL40</accession>
<evidence type="ECO:0000313" key="2">
    <source>
        <dbReference type="EMBL" id="CTQ49997.1"/>
    </source>
</evidence>
<protein>
    <recommendedName>
        <fullName evidence="4">Flp pilus assembly protein TadG</fullName>
    </recommendedName>
</protein>
<keyword evidence="1" id="KW-1133">Transmembrane helix</keyword>
<reference evidence="2 3" key="1">
    <citation type="submission" date="2015-07" db="EMBL/GenBank/DDBJ databases">
        <authorList>
            <person name="Noorani M."/>
        </authorList>
    </citation>
    <scope>NUCLEOTIDE SEQUENCE [LARGE SCALE GENOMIC DNA]</scope>
    <source>
        <strain evidence="2 3">CECT 7802</strain>
    </source>
</reference>
<dbReference type="Proteomes" id="UP000049222">
    <property type="component" value="Unassembled WGS sequence"/>
</dbReference>
<feature type="transmembrane region" description="Helical" evidence="1">
    <location>
        <begin position="21"/>
        <end position="46"/>
    </location>
</feature>
<gene>
    <name evidence="2" type="ORF">JDO7802_02014</name>
</gene>
<proteinExistence type="predicted"/>
<keyword evidence="1" id="KW-0472">Membrane</keyword>
<evidence type="ECO:0000313" key="3">
    <source>
        <dbReference type="Proteomes" id="UP000049222"/>
    </source>
</evidence>
<dbReference type="STRING" id="420998.JDO7802_02014"/>